<protein>
    <submittedName>
        <fullName evidence="1">Uncharacterized protein</fullName>
    </submittedName>
</protein>
<gene>
    <name evidence="1" type="ORF">MVI01_64420</name>
    <name evidence="2" type="ORF">SAMN04488504_108185</name>
</gene>
<dbReference type="AlphaFoldDB" id="A0A511HM42"/>
<dbReference type="Proteomes" id="UP000321224">
    <property type="component" value="Unassembled WGS sequence"/>
</dbReference>
<evidence type="ECO:0000313" key="1">
    <source>
        <dbReference type="EMBL" id="GEL74658.1"/>
    </source>
</evidence>
<keyword evidence="3" id="KW-1185">Reference proteome</keyword>
<dbReference type="Proteomes" id="UP000198717">
    <property type="component" value="Unassembled WGS sequence"/>
</dbReference>
<proteinExistence type="predicted"/>
<organism evidence="1 4">
    <name type="scientific">Myxococcus virescens</name>
    <dbReference type="NCBI Taxonomy" id="83456"/>
    <lineage>
        <taxon>Bacteria</taxon>
        <taxon>Pseudomonadati</taxon>
        <taxon>Myxococcota</taxon>
        <taxon>Myxococcia</taxon>
        <taxon>Myxococcales</taxon>
        <taxon>Cystobacterineae</taxon>
        <taxon>Myxococcaceae</taxon>
        <taxon>Myxococcus</taxon>
    </lineage>
</organism>
<dbReference type="EMBL" id="BJVY01000051">
    <property type="protein sequence ID" value="GEL74658.1"/>
    <property type="molecule type" value="Genomic_DNA"/>
</dbReference>
<reference evidence="2 3" key="1">
    <citation type="submission" date="2016-10" db="EMBL/GenBank/DDBJ databases">
        <authorList>
            <person name="Varghese N."/>
            <person name="Submissions S."/>
        </authorList>
    </citation>
    <scope>NUCLEOTIDE SEQUENCE [LARGE SCALE GENOMIC DNA]</scope>
    <source>
        <strain evidence="2 3">DSM 2260</strain>
    </source>
</reference>
<name>A0A511HM42_9BACT</name>
<evidence type="ECO:0000313" key="2">
    <source>
        <dbReference type="EMBL" id="SDE55130.1"/>
    </source>
</evidence>
<sequence length="90" mass="9477">MSVLHLIVLAPPVCAEPQKATAPAIVSRTEVRSGSGYRVTARDASGDPVVSVWDSSVSEARHVVERSAAKLASINCKHPDGVPFLRGRAS</sequence>
<evidence type="ECO:0000313" key="4">
    <source>
        <dbReference type="Proteomes" id="UP000321224"/>
    </source>
</evidence>
<dbReference type="EMBL" id="FNAJ01000008">
    <property type="protein sequence ID" value="SDE55130.1"/>
    <property type="molecule type" value="Genomic_DNA"/>
</dbReference>
<comment type="caution">
    <text evidence="1">The sequence shown here is derived from an EMBL/GenBank/DDBJ whole genome shotgun (WGS) entry which is preliminary data.</text>
</comment>
<evidence type="ECO:0000313" key="3">
    <source>
        <dbReference type="Proteomes" id="UP000198717"/>
    </source>
</evidence>
<accession>A0A511HM42</accession>
<dbReference type="RefSeq" id="WP_090491695.1">
    <property type="nucleotide sequence ID" value="NZ_BJVY01000051.1"/>
</dbReference>
<reference evidence="1 4" key="2">
    <citation type="submission" date="2019-07" db="EMBL/GenBank/DDBJ databases">
        <title>Whole genome shotgun sequence of Myxococcus virescens NBRC 100334.</title>
        <authorList>
            <person name="Hosoyama A."/>
            <person name="Uohara A."/>
            <person name="Ohji S."/>
            <person name="Ichikawa N."/>
        </authorList>
    </citation>
    <scope>NUCLEOTIDE SEQUENCE [LARGE SCALE GENOMIC DNA]</scope>
    <source>
        <strain evidence="1 4">NBRC 100334</strain>
    </source>
</reference>